<evidence type="ECO:0000313" key="2">
    <source>
        <dbReference type="EMBL" id="QIZ76017.1"/>
    </source>
</evidence>
<dbReference type="NCBIfam" id="TIGR03509">
    <property type="entry name" value="OMP_MtrB_PioB"/>
    <property type="match status" value="1"/>
</dbReference>
<sequence>MKLHLNLITLALVSMSGSAMANYGLANANTDKVNLDKWQCKRCVTTDGASGSVGISAGTVDSNDIHANNAFMGDEDGAIYGVNADLTYRRAGHQATLKMDNLGRENSTASMSAGKMGVAVLQADYATYTSYKGTAQSQYVTSGDSLTATGELVDQDLKLERERYGFALDAEIGMVETYANFRREDKTGNRSASIGGLTATNIVQAVDTTTDRWEAGARLVGANWFAGVGYVYSEFDNNQGAAIDFNGYQDALAYEPSNDAYQIIANGAYQFGRSNISARFVSGEMNQDSNTISSTSVAAFDGKVETIDANIKFTTLATNRLRLTAGVDYSDRDNKSSILAGTDFTVDPISGELEEVTLLDTTKTDLDLGASYRIASGYRVDGKYEYQQKQRTAEGWDEEETQDHAGTIKLRVTAFDKWDIAVKGGYSHRDLSEYDADRLTASEDNTLLRRYNLADRDRTEAKLEVTHTPLDNLAIDFNGYWALDDYDNTDIGLTEGEDYGFDLGLSYQIGKANLHVYGGQQWINTEQQGSSGGSGSANWFTDVEDEFVHLGFGADYQLLENTVVGVDYLYADSTSDTVMKQGVTVPYDDYFATSHSVNLFTEVEIRTGMAVRLDYQYERFEETDYGNVDPYEVDNLVTLGNLDHNYNAHLIMLSFSYDL</sequence>
<dbReference type="RefSeq" id="WP_168659278.1">
    <property type="nucleotide sequence ID" value="NZ_CP051180.1"/>
</dbReference>
<proteinExistence type="predicted"/>
<gene>
    <name evidence="2" type="ORF">HER31_03420</name>
</gene>
<accession>A0A6H1UAD3</accession>
<keyword evidence="3" id="KW-1185">Reference proteome</keyword>
<dbReference type="Proteomes" id="UP000501602">
    <property type="component" value="Chromosome"/>
</dbReference>
<dbReference type="InterPro" id="IPR020016">
    <property type="entry name" value="Decahaem-assoc_OM_MtrB/PioB"/>
</dbReference>
<protein>
    <submittedName>
        <fullName evidence="2">MtrB/PioB family decaheme-associated outer membrane protein</fullName>
    </submittedName>
</protein>
<name>A0A6H1UAD3_9GAMM</name>
<keyword evidence="1" id="KW-0732">Signal</keyword>
<dbReference type="KEGG" id="fes:HER31_03420"/>
<organism evidence="2 3">
    <name type="scientific">Ferrimonas lipolytica</name>
    <dbReference type="NCBI Taxonomy" id="2724191"/>
    <lineage>
        <taxon>Bacteria</taxon>
        <taxon>Pseudomonadati</taxon>
        <taxon>Pseudomonadota</taxon>
        <taxon>Gammaproteobacteria</taxon>
        <taxon>Alteromonadales</taxon>
        <taxon>Ferrimonadaceae</taxon>
        <taxon>Ferrimonas</taxon>
    </lineage>
</organism>
<evidence type="ECO:0000313" key="3">
    <source>
        <dbReference type="Proteomes" id="UP000501602"/>
    </source>
</evidence>
<reference evidence="2 3" key="1">
    <citation type="submission" date="2020-04" db="EMBL/GenBank/DDBJ databases">
        <title>Ferrimonas sp. S7 isolated from sea water.</title>
        <authorList>
            <person name="Bae S.S."/>
            <person name="Baek K."/>
        </authorList>
    </citation>
    <scope>NUCLEOTIDE SEQUENCE [LARGE SCALE GENOMIC DNA]</scope>
    <source>
        <strain evidence="2 3">S7</strain>
    </source>
</reference>
<feature type="signal peptide" evidence="1">
    <location>
        <begin position="1"/>
        <end position="21"/>
    </location>
</feature>
<evidence type="ECO:0000256" key="1">
    <source>
        <dbReference type="SAM" id="SignalP"/>
    </source>
</evidence>
<dbReference type="Pfam" id="PF11854">
    <property type="entry name" value="MtrB_PioB"/>
    <property type="match status" value="1"/>
</dbReference>
<feature type="chain" id="PRO_5026123568" evidence="1">
    <location>
        <begin position="22"/>
        <end position="659"/>
    </location>
</feature>
<dbReference type="EMBL" id="CP051180">
    <property type="protein sequence ID" value="QIZ76017.1"/>
    <property type="molecule type" value="Genomic_DNA"/>
</dbReference>
<dbReference type="SUPFAM" id="SSF56935">
    <property type="entry name" value="Porins"/>
    <property type="match status" value="1"/>
</dbReference>
<dbReference type="AlphaFoldDB" id="A0A6H1UAD3"/>